<dbReference type="RefSeq" id="WP_085791000.1">
    <property type="nucleotide sequence ID" value="NZ_FWFK01000002.1"/>
</dbReference>
<organism evidence="2 3">
    <name type="scientific">Roseivivax jejudonensis</name>
    <dbReference type="NCBI Taxonomy" id="1529041"/>
    <lineage>
        <taxon>Bacteria</taxon>
        <taxon>Pseudomonadati</taxon>
        <taxon>Pseudomonadota</taxon>
        <taxon>Alphaproteobacteria</taxon>
        <taxon>Rhodobacterales</taxon>
        <taxon>Roseobacteraceae</taxon>
        <taxon>Roseivivax</taxon>
    </lineage>
</organism>
<protein>
    <submittedName>
        <fullName evidence="2">Uncharacterized protein</fullName>
    </submittedName>
</protein>
<keyword evidence="3" id="KW-1185">Reference proteome</keyword>
<sequence length="71" mass="7927">MNANQIISMIGRMVMRRLISRGVNAGIDTAFGKGKAPKDMTPEERQQARSAKKTSRQAKRAMRVARRAGRL</sequence>
<feature type="region of interest" description="Disordered" evidence="1">
    <location>
        <begin position="27"/>
        <end position="71"/>
    </location>
</feature>
<dbReference type="OrthoDB" id="7871856at2"/>
<dbReference type="EMBL" id="FWFK01000002">
    <property type="protein sequence ID" value="SLN29193.1"/>
    <property type="molecule type" value="Genomic_DNA"/>
</dbReference>
<feature type="compositionally biased region" description="Basic residues" evidence="1">
    <location>
        <begin position="50"/>
        <end position="71"/>
    </location>
</feature>
<dbReference type="Proteomes" id="UP000193570">
    <property type="component" value="Unassembled WGS sequence"/>
</dbReference>
<gene>
    <name evidence="2" type="ORF">ROJ8625_01247</name>
</gene>
<name>A0A1X6YRK8_9RHOB</name>
<accession>A0A1X6YRK8</accession>
<evidence type="ECO:0000256" key="1">
    <source>
        <dbReference type="SAM" id="MobiDB-lite"/>
    </source>
</evidence>
<dbReference type="AlphaFoldDB" id="A0A1X6YRK8"/>
<feature type="compositionally biased region" description="Basic and acidic residues" evidence="1">
    <location>
        <begin position="36"/>
        <end position="47"/>
    </location>
</feature>
<evidence type="ECO:0000313" key="2">
    <source>
        <dbReference type="EMBL" id="SLN29193.1"/>
    </source>
</evidence>
<proteinExistence type="predicted"/>
<evidence type="ECO:0000313" key="3">
    <source>
        <dbReference type="Proteomes" id="UP000193570"/>
    </source>
</evidence>
<reference evidence="2 3" key="1">
    <citation type="submission" date="2017-03" db="EMBL/GenBank/DDBJ databases">
        <authorList>
            <person name="Afonso C.L."/>
            <person name="Miller P.J."/>
            <person name="Scott M.A."/>
            <person name="Spackman E."/>
            <person name="Goraichik I."/>
            <person name="Dimitrov K.M."/>
            <person name="Suarez D.L."/>
            <person name="Swayne D.E."/>
        </authorList>
    </citation>
    <scope>NUCLEOTIDE SEQUENCE [LARGE SCALE GENOMIC DNA]</scope>
    <source>
        <strain evidence="2 3">CECT 8625</strain>
    </source>
</reference>